<sequence length="180" mass="21059">MNRFLQEKEFRSFYELLVRESGLEEMGRFPQHGSTSRLMHSVAVAYYSYRLARWTRLSFHWEELVRGALLHDYFFYDAQDGDPAHRWHWTRHPAVAAENAKKEVPLTSIEEDTIRSHMFPLTLKPPKYREGVVVSLVDKACSVYEFFSRRAPYSTLRDEVIPQRSVGASVLFLLPEMAGD</sequence>
<dbReference type="Proteomes" id="UP000826793">
    <property type="component" value="Unassembled WGS sequence"/>
</dbReference>
<dbReference type="EMBL" id="DWXG01000032">
    <property type="protein sequence ID" value="HJB97659.1"/>
    <property type="molecule type" value="Genomic_DNA"/>
</dbReference>
<accession>A0A9D2MUV4</accession>
<dbReference type="InterPro" id="IPR003607">
    <property type="entry name" value="HD/PDEase_dom"/>
</dbReference>
<evidence type="ECO:0008006" key="3">
    <source>
        <dbReference type="Google" id="ProtNLM"/>
    </source>
</evidence>
<reference evidence="1" key="2">
    <citation type="submission" date="2021-04" db="EMBL/GenBank/DDBJ databases">
        <authorList>
            <person name="Gilroy R."/>
        </authorList>
    </citation>
    <scope>NUCLEOTIDE SEQUENCE</scope>
    <source>
        <strain evidence="1">CHK185-1770</strain>
    </source>
</reference>
<proteinExistence type="predicted"/>
<dbReference type="SUPFAM" id="SSF109604">
    <property type="entry name" value="HD-domain/PDEase-like"/>
    <property type="match status" value="1"/>
</dbReference>
<gene>
    <name evidence="1" type="ORF">H9710_03665</name>
</gene>
<evidence type="ECO:0000313" key="2">
    <source>
        <dbReference type="Proteomes" id="UP000826793"/>
    </source>
</evidence>
<dbReference type="CDD" id="cd00077">
    <property type="entry name" value="HDc"/>
    <property type="match status" value="1"/>
</dbReference>
<dbReference type="AlphaFoldDB" id="A0A9D2MUV4"/>
<protein>
    <recommendedName>
        <fullName evidence="3">HD domain-containing protein</fullName>
    </recommendedName>
</protein>
<reference evidence="1" key="1">
    <citation type="journal article" date="2021" name="PeerJ">
        <title>Extensive microbial diversity within the chicken gut microbiome revealed by metagenomics and culture.</title>
        <authorList>
            <person name="Gilroy R."/>
            <person name="Ravi A."/>
            <person name="Getino M."/>
            <person name="Pursley I."/>
            <person name="Horton D.L."/>
            <person name="Alikhan N.F."/>
            <person name="Baker D."/>
            <person name="Gharbi K."/>
            <person name="Hall N."/>
            <person name="Watson M."/>
            <person name="Adriaenssens E.M."/>
            <person name="Foster-Nyarko E."/>
            <person name="Jarju S."/>
            <person name="Secka A."/>
            <person name="Antonio M."/>
            <person name="Oren A."/>
            <person name="Chaudhuri R.R."/>
            <person name="La Ragione R."/>
            <person name="Hildebrand F."/>
            <person name="Pallen M.J."/>
        </authorList>
    </citation>
    <scope>NUCLEOTIDE SEQUENCE</scope>
    <source>
        <strain evidence="1">CHK185-1770</strain>
    </source>
</reference>
<organism evidence="1 2">
    <name type="scientific">Candidatus Acutalibacter pullicola</name>
    <dbReference type="NCBI Taxonomy" id="2838417"/>
    <lineage>
        <taxon>Bacteria</taxon>
        <taxon>Bacillati</taxon>
        <taxon>Bacillota</taxon>
        <taxon>Clostridia</taxon>
        <taxon>Eubacteriales</taxon>
        <taxon>Acutalibacteraceae</taxon>
        <taxon>Acutalibacter</taxon>
    </lineage>
</organism>
<name>A0A9D2MUV4_9FIRM</name>
<dbReference type="Gene3D" id="1.10.3210.10">
    <property type="entry name" value="Hypothetical protein af1432"/>
    <property type="match status" value="1"/>
</dbReference>
<comment type="caution">
    <text evidence="1">The sequence shown here is derived from an EMBL/GenBank/DDBJ whole genome shotgun (WGS) entry which is preliminary data.</text>
</comment>
<evidence type="ECO:0000313" key="1">
    <source>
        <dbReference type="EMBL" id="HJB97659.1"/>
    </source>
</evidence>